<proteinExistence type="predicted"/>
<organism evidence="1 2">
    <name type="scientific">Neisseria iguanae</name>
    <dbReference type="NCBI Taxonomy" id="90242"/>
    <lineage>
        <taxon>Bacteria</taxon>
        <taxon>Pseudomonadati</taxon>
        <taxon>Pseudomonadota</taxon>
        <taxon>Betaproteobacteria</taxon>
        <taxon>Neisseriales</taxon>
        <taxon>Neisseriaceae</taxon>
        <taxon>Neisseria</taxon>
    </lineage>
</organism>
<comment type="caution">
    <text evidence="1">The sequence shown here is derived from an EMBL/GenBank/DDBJ whole genome shotgun (WGS) entry which is preliminary data.</text>
</comment>
<evidence type="ECO:0000313" key="2">
    <source>
        <dbReference type="Proteomes" id="UP000241868"/>
    </source>
</evidence>
<evidence type="ECO:0000313" key="1">
    <source>
        <dbReference type="EMBL" id="PSJ80052.1"/>
    </source>
</evidence>
<protein>
    <submittedName>
        <fullName evidence="1">Uncharacterized protein</fullName>
    </submittedName>
</protein>
<keyword evidence="2" id="KW-1185">Reference proteome</keyword>
<dbReference type="AlphaFoldDB" id="A0A2P7TZA0"/>
<sequence length="66" mass="7404">MADSKRSTQDIPATRMAEISERNQGLLFDQPEISGNQNKVAVQSRLSLRRHPTADFFVIDVFDAAL</sequence>
<dbReference type="EMBL" id="PXYY01000052">
    <property type="protein sequence ID" value="PSJ80052.1"/>
    <property type="molecule type" value="Genomic_DNA"/>
</dbReference>
<name>A0A2P7TZA0_9NEIS</name>
<accession>A0A2P7TZA0</accession>
<reference evidence="1 2" key="1">
    <citation type="submission" date="2018-03" db="EMBL/GenBank/DDBJ databases">
        <title>Neisseria weixii sp. nov., isolated from the intestinal contents of Tibetan Plateau pika (Ochotona curzoniae) in Yushu, Qinghai Province, China.</title>
        <authorList>
            <person name="Gui Z."/>
        </authorList>
    </citation>
    <scope>NUCLEOTIDE SEQUENCE [LARGE SCALE GENOMIC DNA]</scope>
    <source>
        <strain evidence="1 2">ATCC 51483</strain>
    </source>
</reference>
<gene>
    <name evidence="1" type="ORF">C7N83_08500</name>
</gene>
<dbReference type="Proteomes" id="UP000241868">
    <property type="component" value="Unassembled WGS sequence"/>
</dbReference>